<evidence type="ECO:0000256" key="1">
    <source>
        <dbReference type="SAM" id="MobiDB-lite"/>
    </source>
</evidence>
<evidence type="ECO:0000313" key="3">
    <source>
        <dbReference type="Proteomes" id="UP001211065"/>
    </source>
</evidence>
<reference evidence="2" key="1">
    <citation type="submission" date="2020-05" db="EMBL/GenBank/DDBJ databases">
        <title>Phylogenomic resolution of chytrid fungi.</title>
        <authorList>
            <person name="Stajich J.E."/>
            <person name="Amses K."/>
            <person name="Simmons R."/>
            <person name="Seto K."/>
            <person name="Myers J."/>
            <person name="Bonds A."/>
            <person name="Quandt C.A."/>
            <person name="Barry K."/>
            <person name="Liu P."/>
            <person name="Grigoriev I."/>
            <person name="Longcore J.E."/>
            <person name="James T.Y."/>
        </authorList>
    </citation>
    <scope>NUCLEOTIDE SEQUENCE</scope>
    <source>
        <strain evidence="2">JEL0476</strain>
    </source>
</reference>
<feature type="region of interest" description="Disordered" evidence="1">
    <location>
        <begin position="1"/>
        <end position="21"/>
    </location>
</feature>
<name>A0AAD5XZR2_9FUNG</name>
<comment type="caution">
    <text evidence="2">The sequence shown here is derived from an EMBL/GenBank/DDBJ whole genome shotgun (WGS) entry which is preliminary data.</text>
</comment>
<gene>
    <name evidence="2" type="ORF">HK099_004226</name>
</gene>
<feature type="compositionally biased region" description="Low complexity" evidence="1">
    <location>
        <begin position="80"/>
        <end position="93"/>
    </location>
</feature>
<dbReference type="EMBL" id="JADGJW010000293">
    <property type="protein sequence ID" value="KAJ3220536.1"/>
    <property type="molecule type" value="Genomic_DNA"/>
</dbReference>
<organism evidence="2 3">
    <name type="scientific">Clydaea vesicula</name>
    <dbReference type="NCBI Taxonomy" id="447962"/>
    <lineage>
        <taxon>Eukaryota</taxon>
        <taxon>Fungi</taxon>
        <taxon>Fungi incertae sedis</taxon>
        <taxon>Chytridiomycota</taxon>
        <taxon>Chytridiomycota incertae sedis</taxon>
        <taxon>Chytridiomycetes</taxon>
        <taxon>Lobulomycetales</taxon>
        <taxon>Lobulomycetaceae</taxon>
        <taxon>Clydaea</taxon>
    </lineage>
</organism>
<dbReference type="Proteomes" id="UP001211065">
    <property type="component" value="Unassembled WGS sequence"/>
</dbReference>
<protein>
    <submittedName>
        <fullName evidence="2">Uncharacterized protein</fullName>
    </submittedName>
</protein>
<accession>A0AAD5XZR2</accession>
<keyword evidence="3" id="KW-1185">Reference proteome</keyword>
<proteinExistence type="predicted"/>
<sequence>MLTNPNNQDSDSKQIANASNTQSLTVNNKAVDNNEVIDSLNSLKQISLQALNSVVQRLVEEEVAREATVEDIPPSPTSPSSPSSTHSASNSNSKLSKRTSFTKPLTDFLSIKQNNDKSLHSKSAENFSTNIIEIEEQDKVSFADMLHNSAGASSLNSDVLSREVVQSLPEKLKEFEHNRRVSIGVTNKSLDNNSQSEVKIKLELAENKFETDHNLALALAALCNGLYQILETDALPSNSESYQSISSNQNTPCEHTNSVQDVLSNNIVVVDGNSPSNTSPLENNAINLVHQENIITQLQNVQAQRPDLNNSSQDQRSLWSETDRLMIVIQEICKKKHLSKDLPSYEDVVKDSKNNEKVSLCSEKEKSEVNERSLENVLVAIDRVQRLAPRAFGQDVLMSENFKKKINQAEILNLLDRLLKNNEQFNGQRAFVDSESKFSKLNVLVDLITASHKRSLMDQKATLSDGNAKMMEIGRITKVIDIQSKRRFKDQDWVSPEQKLIMDLNKLQQELEKISSKKLNNQRFELSDGKVKQFYIGGVLKQMDKLQSRKLNNQCAMSSGQKQEQKFEDIEKLLDKLNKPSLKVDQRASINSRDEIDKLMDKLTKPVLVKDQRACINDRSKSPILK</sequence>
<evidence type="ECO:0000313" key="2">
    <source>
        <dbReference type="EMBL" id="KAJ3220536.1"/>
    </source>
</evidence>
<dbReference type="AlphaFoldDB" id="A0AAD5XZR2"/>
<feature type="region of interest" description="Disordered" evidence="1">
    <location>
        <begin position="65"/>
        <end position="99"/>
    </location>
</feature>